<name>A0A5B9DHT1_9HYPH</name>
<evidence type="ECO:0000256" key="2">
    <source>
        <dbReference type="HAMAP-Rule" id="MF_00795"/>
    </source>
</evidence>
<dbReference type="KEGG" id="yti:FNA67_00875"/>
<dbReference type="EMBL" id="CP041690">
    <property type="protein sequence ID" value="QEE18820.1"/>
    <property type="molecule type" value="Genomic_DNA"/>
</dbReference>
<dbReference type="Pfam" id="PF03932">
    <property type="entry name" value="CutC"/>
    <property type="match status" value="1"/>
</dbReference>
<dbReference type="SUPFAM" id="SSF110395">
    <property type="entry name" value="CutC-like"/>
    <property type="match status" value="1"/>
</dbReference>
<comment type="similarity">
    <text evidence="1 2">Belongs to the CutC family.</text>
</comment>
<proteinExistence type="inferred from homology"/>
<dbReference type="InterPro" id="IPR036822">
    <property type="entry name" value="CutC-like_dom_sf"/>
</dbReference>
<dbReference type="HAMAP" id="MF_00795">
    <property type="entry name" value="CutC"/>
    <property type="match status" value="1"/>
</dbReference>
<evidence type="ECO:0000313" key="4">
    <source>
        <dbReference type="Proteomes" id="UP000321062"/>
    </source>
</evidence>
<organism evidence="3 4">
    <name type="scientific">Paradevosia tibetensis</name>
    <dbReference type="NCBI Taxonomy" id="1447062"/>
    <lineage>
        <taxon>Bacteria</taxon>
        <taxon>Pseudomonadati</taxon>
        <taxon>Pseudomonadota</taxon>
        <taxon>Alphaproteobacteria</taxon>
        <taxon>Hyphomicrobiales</taxon>
        <taxon>Devosiaceae</taxon>
        <taxon>Paradevosia</taxon>
    </lineage>
</organism>
<keyword evidence="4" id="KW-1185">Reference proteome</keyword>
<dbReference type="AlphaFoldDB" id="A0A5B9DHT1"/>
<comment type="subcellular location">
    <subcellularLocation>
        <location evidence="2">Cytoplasm</location>
    </subcellularLocation>
</comment>
<dbReference type="GO" id="GO:0005737">
    <property type="term" value="C:cytoplasm"/>
    <property type="evidence" value="ECO:0007669"/>
    <property type="project" value="UniProtKB-SubCell"/>
</dbReference>
<dbReference type="PANTHER" id="PTHR12598">
    <property type="entry name" value="COPPER HOMEOSTASIS PROTEIN CUTC"/>
    <property type="match status" value="1"/>
</dbReference>
<dbReference type="Gene3D" id="3.20.20.380">
    <property type="entry name" value="Copper homeostasis (CutC) domain"/>
    <property type="match status" value="1"/>
</dbReference>
<reference evidence="3 4" key="1">
    <citation type="journal article" date="2015" name="Int. J. Syst. Evol. Microbiol.">
        <title>Youhaiella tibetensis gen. nov., sp. nov., isolated from subsurface sediment.</title>
        <authorList>
            <person name="Wang Y.X."/>
            <person name="Huang F.Q."/>
            <person name="Nogi Y."/>
            <person name="Pang S.J."/>
            <person name="Wang P.K."/>
            <person name="Lv J."/>
        </authorList>
    </citation>
    <scope>NUCLEOTIDE SEQUENCE [LARGE SCALE GENOMIC DNA]</scope>
    <source>
        <strain evidence="4">fig4</strain>
    </source>
</reference>
<evidence type="ECO:0000256" key="1">
    <source>
        <dbReference type="ARBA" id="ARBA00007768"/>
    </source>
</evidence>
<dbReference type="FunFam" id="3.20.20.380:FF:000001">
    <property type="entry name" value="Copper homeostasis protein CutC"/>
    <property type="match status" value="1"/>
</dbReference>
<comment type="caution">
    <text evidence="2">Once thought to be involved in copper homeostasis, experiments in E.coli have shown this is not the case.</text>
</comment>
<sequence>MRLRVLSEARCAIMTKPRLPRIEVCVEGVDGLLAAQKAGADRAELCASLLEGGITPSIGVVREALKLSTIPFNVIVRPRGGDFLYSEHEFQAMLRDVEALRDLGVAGVVIGCLTFDGRVDVERTRALVRAAKPLTVTFHRAFDMTRDYAEAVEDLVHCGVDRVLTSGQRRTALEGIDILRHTVKLAGDRLTVMVCGGLNAGNIGDVLERTGAYEAHFSAGNTLPSGMAFHNPHVGMGGTALEREYELTVTDEAAVRSTIAAARAQLVQPA</sequence>
<dbReference type="Proteomes" id="UP000321062">
    <property type="component" value="Chromosome"/>
</dbReference>
<accession>A0A5B9DHT1</accession>
<dbReference type="OrthoDB" id="9815677at2"/>
<evidence type="ECO:0000313" key="3">
    <source>
        <dbReference type="EMBL" id="QEE18820.1"/>
    </source>
</evidence>
<gene>
    <name evidence="2" type="primary">cutC</name>
    <name evidence="3" type="ORF">FNA67_00875</name>
</gene>
<protein>
    <recommendedName>
        <fullName evidence="2">PF03932 family protein CutC</fullName>
    </recommendedName>
</protein>
<dbReference type="PANTHER" id="PTHR12598:SF0">
    <property type="entry name" value="COPPER HOMEOSTASIS PROTEIN CUTC HOMOLOG"/>
    <property type="match status" value="1"/>
</dbReference>
<dbReference type="GO" id="GO:0005507">
    <property type="term" value="F:copper ion binding"/>
    <property type="evidence" value="ECO:0007669"/>
    <property type="project" value="TreeGrafter"/>
</dbReference>
<keyword evidence="2" id="KW-0963">Cytoplasm</keyword>
<dbReference type="InterPro" id="IPR005627">
    <property type="entry name" value="CutC-like"/>
</dbReference>